<feature type="domain" description="RNA polymerase sigma-70 region 2" evidence="1">
    <location>
        <begin position="2"/>
        <end position="57"/>
    </location>
</feature>
<protein>
    <submittedName>
        <fullName evidence="2">Sigma factor</fullName>
    </submittedName>
</protein>
<dbReference type="Proteomes" id="UP001595792">
    <property type="component" value="Unassembled WGS sequence"/>
</dbReference>
<proteinExistence type="predicted"/>
<dbReference type="InterPro" id="IPR013325">
    <property type="entry name" value="RNA_pol_sigma_r2"/>
</dbReference>
<dbReference type="Pfam" id="PF04542">
    <property type="entry name" value="Sigma70_r2"/>
    <property type="match status" value="1"/>
</dbReference>
<dbReference type="RefSeq" id="WP_378961015.1">
    <property type="nucleotide sequence ID" value="NZ_JBHRXC010000016.1"/>
</dbReference>
<evidence type="ECO:0000313" key="3">
    <source>
        <dbReference type="Proteomes" id="UP001595792"/>
    </source>
</evidence>
<sequence length="100" mass="11699">MKNYANYFLDNSETSSSVVNDIFIKLWSNDHEIENAKAYLFRSVKNASLKHLTSQRKKTISYLDTHYQCKKVIYSRWPEERTGEVDSARFEVWSGSLGIL</sequence>
<evidence type="ECO:0000259" key="1">
    <source>
        <dbReference type="Pfam" id="PF04542"/>
    </source>
</evidence>
<accession>A0ABV8NNQ1</accession>
<gene>
    <name evidence="2" type="ORF">ACFOUY_12365</name>
</gene>
<evidence type="ECO:0000313" key="2">
    <source>
        <dbReference type="EMBL" id="MFC4197491.1"/>
    </source>
</evidence>
<dbReference type="InterPro" id="IPR007627">
    <property type="entry name" value="RNA_pol_sigma70_r2"/>
</dbReference>
<comment type="caution">
    <text evidence="2">The sequence shown here is derived from an EMBL/GenBank/DDBJ whole genome shotgun (WGS) entry which is preliminary data.</text>
</comment>
<name>A0ABV8NNQ1_9SPHI</name>
<organism evidence="2 3">
    <name type="scientific">Pedobacter jamesrossensis</name>
    <dbReference type="NCBI Taxonomy" id="1908238"/>
    <lineage>
        <taxon>Bacteria</taxon>
        <taxon>Pseudomonadati</taxon>
        <taxon>Bacteroidota</taxon>
        <taxon>Sphingobacteriia</taxon>
        <taxon>Sphingobacteriales</taxon>
        <taxon>Sphingobacteriaceae</taxon>
        <taxon>Pedobacter</taxon>
    </lineage>
</organism>
<dbReference type="EMBL" id="JBHSBY010000119">
    <property type="protein sequence ID" value="MFC4197491.1"/>
    <property type="molecule type" value="Genomic_DNA"/>
</dbReference>
<dbReference type="Gene3D" id="1.10.1740.10">
    <property type="match status" value="1"/>
</dbReference>
<dbReference type="SUPFAM" id="SSF88946">
    <property type="entry name" value="Sigma2 domain of RNA polymerase sigma factors"/>
    <property type="match status" value="1"/>
</dbReference>
<reference evidence="3" key="1">
    <citation type="journal article" date="2019" name="Int. J. Syst. Evol. Microbiol.">
        <title>The Global Catalogue of Microorganisms (GCM) 10K type strain sequencing project: providing services to taxonomists for standard genome sequencing and annotation.</title>
        <authorList>
            <consortium name="The Broad Institute Genomics Platform"/>
            <consortium name="The Broad Institute Genome Sequencing Center for Infectious Disease"/>
            <person name="Wu L."/>
            <person name="Ma J."/>
        </authorList>
    </citation>
    <scope>NUCLEOTIDE SEQUENCE [LARGE SCALE GENOMIC DNA]</scope>
    <source>
        <strain evidence="3">CCM 8689</strain>
    </source>
</reference>
<keyword evidence="3" id="KW-1185">Reference proteome</keyword>